<keyword evidence="2" id="KW-0479">Metal-binding</keyword>
<evidence type="ECO:0000313" key="6">
    <source>
        <dbReference type="Proteomes" id="UP000078543"/>
    </source>
</evidence>
<evidence type="ECO:0000256" key="2">
    <source>
        <dbReference type="ARBA" id="ARBA00022723"/>
    </source>
</evidence>
<evidence type="ECO:0000256" key="3">
    <source>
        <dbReference type="ARBA" id="ARBA00023004"/>
    </source>
</evidence>
<dbReference type="AlphaFoldDB" id="A0A178MZH4"/>
<sequence length="120" mass="14032">MVSIDRQHHALINSAEALFAAINAGLTKDALLDGLDQLIEQVSDHFAHEERVMRNIHIPAVHVHERLHQSLLDEVREFREELALGQNERSPVDIERFLNVWLYRHIVEEDKKILDHLHRV</sequence>
<evidence type="ECO:0000313" key="5">
    <source>
        <dbReference type="EMBL" id="OAN67027.1"/>
    </source>
</evidence>
<organism evidence="5 6">
    <name type="scientific">Magnetospirillum moscoviense</name>
    <dbReference type="NCBI Taxonomy" id="1437059"/>
    <lineage>
        <taxon>Bacteria</taxon>
        <taxon>Pseudomonadati</taxon>
        <taxon>Pseudomonadota</taxon>
        <taxon>Alphaproteobacteria</taxon>
        <taxon>Rhodospirillales</taxon>
        <taxon>Rhodospirillaceae</taxon>
        <taxon>Magnetospirillum</taxon>
    </lineage>
</organism>
<dbReference type="InterPro" id="IPR050669">
    <property type="entry name" value="Hemerythrin"/>
</dbReference>
<reference evidence="5 6" key="1">
    <citation type="submission" date="2016-04" db="EMBL/GenBank/DDBJ databases">
        <title>Draft genome sequence of freshwater magnetotactic bacteria Magnetospirillum marisnigri SP-1 and Magnetospirillum moscoviense BB-1.</title>
        <authorList>
            <person name="Koziaeva V."/>
            <person name="Dziuba M.V."/>
            <person name="Ivanov T.M."/>
            <person name="Kuznetsov B."/>
            <person name="Grouzdev D.S."/>
        </authorList>
    </citation>
    <scope>NUCLEOTIDE SEQUENCE [LARGE SCALE GENOMIC DNA]</scope>
    <source>
        <strain evidence="5 6">BB-1</strain>
    </source>
</reference>
<name>A0A178MZH4_9PROT</name>
<dbReference type="Pfam" id="PF01814">
    <property type="entry name" value="Hemerythrin"/>
    <property type="match status" value="1"/>
</dbReference>
<dbReference type="STRING" id="1437059.A6A05_05605"/>
<proteinExistence type="inferred from homology"/>
<keyword evidence="3" id="KW-0408">Iron</keyword>
<dbReference type="InterPro" id="IPR035938">
    <property type="entry name" value="Hemerythrin-like_sf"/>
</dbReference>
<dbReference type="GO" id="GO:0046872">
    <property type="term" value="F:metal ion binding"/>
    <property type="evidence" value="ECO:0007669"/>
    <property type="project" value="UniProtKB-KW"/>
</dbReference>
<feature type="domain" description="Hemerythrin-like" evidence="4">
    <location>
        <begin position="4"/>
        <end position="115"/>
    </location>
</feature>
<dbReference type="InterPro" id="IPR012827">
    <property type="entry name" value="Hemerythrin_metal-bd"/>
</dbReference>
<evidence type="ECO:0000259" key="4">
    <source>
        <dbReference type="Pfam" id="PF01814"/>
    </source>
</evidence>
<dbReference type="Proteomes" id="UP000078543">
    <property type="component" value="Unassembled WGS sequence"/>
</dbReference>
<evidence type="ECO:0000256" key="1">
    <source>
        <dbReference type="ARBA" id="ARBA00010587"/>
    </source>
</evidence>
<dbReference type="InterPro" id="IPR012312">
    <property type="entry name" value="Hemerythrin-like"/>
</dbReference>
<dbReference type="Gene3D" id="1.20.120.50">
    <property type="entry name" value="Hemerythrin-like"/>
    <property type="match status" value="1"/>
</dbReference>
<dbReference type="NCBIfam" id="TIGR02481">
    <property type="entry name" value="hemeryth_dom"/>
    <property type="match status" value="1"/>
</dbReference>
<comment type="caution">
    <text evidence="5">The sequence shown here is derived from an EMBL/GenBank/DDBJ whole genome shotgun (WGS) entry which is preliminary data.</text>
</comment>
<keyword evidence="6" id="KW-1185">Reference proteome</keyword>
<dbReference type="PANTHER" id="PTHR37164:SF1">
    <property type="entry name" value="BACTERIOHEMERYTHRIN"/>
    <property type="match status" value="1"/>
</dbReference>
<dbReference type="CDD" id="cd12107">
    <property type="entry name" value="Hemerythrin"/>
    <property type="match status" value="1"/>
</dbReference>
<protein>
    <recommendedName>
        <fullName evidence="4">Hemerythrin-like domain-containing protein</fullName>
    </recommendedName>
</protein>
<accession>A0A178MZH4</accession>
<dbReference type="EMBL" id="LWQU01000011">
    <property type="protein sequence ID" value="OAN67027.1"/>
    <property type="molecule type" value="Genomic_DNA"/>
</dbReference>
<gene>
    <name evidence="5" type="ORF">A6A05_05605</name>
</gene>
<comment type="similarity">
    <text evidence="1">Belongs to the hemerythrin family.</text>
</comment>
<dbReference type="PANTHER" id="PTHR37164">
    <property type="entry name" value="BACTERIOHEMERYTHRIN"/>
    <property type="match status" value="1"/>
</dbReference>
<dbReference type="SUPFAM" id="SSF47188">
    <property type="entry name" value="Hemerythrin-like"/>
    <property type="match status" value="1"/>
</dbReference>